<accession>A0A2N3I8B5</accession>
<evidence type="ECO:0008006" key="3">
    <source>
        <dbReference type="Google" id="ProtNLM"/>
    </source>
</evidence>
<reference evidence="1 2" key="1">
    <citation type="submission" date="2017-06" db="EMBL/GenBank/DDBJ databases">
        <title>Raineya orbicola gen. nov., sp. nov. a slightly thermophilic bacterium of the phylum Bacteroidetes and the description of Raineyaceae fam. nov.</title>
        <authorList>
            <person name="Albuquerque L."/>
            <person name="Polonia A.R.M."/>
            <person name="Barroso C."/>
            <person name="Froufe H.J.C."/>
            <person name="Lage O."/>
            <person name="Lobo-Da-Cunha A."/>
            <person name="Egas C."/>
            <person name="Da Costa M.S."/>
        </authorList>
    </citation>
    <scope>NUCLEOTIDE SEQUENCE [LARGE SCALE GENOMIC DNA]</scope>
    <source>
        <strain evidence="1 2">SPSPC-11</strain>
    </source>
</reference>
<proteinExistence type="predicted"/>
<sequence length="121" mass="14332">MSKKKKYALIGVAFLIISFLSWISMMTFGVYSEGVRAGTLDKFSKKGVVFKTWEGELRIGTEDRINPQRFVFSVNENEKEVIQKLQDYNGKQVKLYYKQKYWVFPWQGDSEYFIYKVELVK</sequence>
<dbReference type="RefSeq" id="WP_207764454.1">
    <property type="nucleotide sequence ID" value="NZ_NKXO01000046.1"/>
</dbReference>
<dbReference type="Proteomes" id="UP000233387">
    <property type="component" value="Unassembled WGS sequence"/>
</dbReference>
<dbReference type="AlphaFoldDB" id="A0A2N3I8B5"/>
<comment type="caution">
    <text evidence="1">The sequence shown here is derived from an EMBL/GenBank/DDBJ whole genome shotgun (WGS) entry which is preliminary data.</text>
</comment>
<keyword evidence="2" id="KW-1185">Reference proteome</keyword>
<organism evidence="1 2">
    <name type="scientific">Raineya orbicola</name>
    <dbReference type="NCBI Taxonomy" id="2016530"/>
    <lineage>
        <taxon>Bacteria</taxon>
        <taxon>Pseudomonadati</taxon>
        <taxon>Bacteroidota</taxon>
        <taxon>Cytophagia</taxon>
        <taxon>Cytophagales</taxon>
        <taxon>Raineyaceae</taxon>
        <taxon>Raineya</taxon>
    </lineage>
</organism>
<gene>
    <name evidence="1" type="ORF">Rain11_2352</name>
</gene>
<dbReference type="EMBL" id="NKXO01000046">
    <property type="protein sequence ID" value="PKQ66557.1"/>
    <property type="molecule type" value="Genomic_DNA"/>
</dbReference>
<evidence type="ECO:0000313" key="1">
    <source>
        <dbReference type="EMBL" id="PKQ66557.1"/>
    </source>
</evidence>
<evidence type="ECO:0000313" key="2">
    <source>
        <dbReference type="Proteomes" id="UP000233387"/>
    </source>
</evidence>
<protein>
    <recommendedName>
        <fullName evidence="3">6-phosphogluconate dehydrogenase</fullName>
    </recommendedName>
</protein>
<name>A0A2N3I8B5_9BACT</name>